<comment type="function">
    <text evidence="8">Endonuclease that specifically degrades the RNA of RNA-DNA hybrids.</text>
</comment>
<gene>
    <name evidence="11" type="primary">Rnaseh1</name>
    <name evidence="11" type="ORF">CM83_41520</name>
</gene>
<dbReference type="PIRSF" id="PIRSF036852">
    <property type="entry name" value="Ribonuclease_H1_euk"/>
    <property type="match status" value="1"/>
</dbReference>
<proteinExistence type="inferred from homology"/>
<evidence type="ECO:0000313" key="11">
    <source>
        <dbReference type="EMBL" id="JAG30942.1"/>
    </source>
</evidence>
<dbReference type="GO" id="GO:0043137">
    <property type="term" value="P:DNA replication, removal of RNA primer"/>
    <property type="evidence" value="ECO:0007669"/>
    <property type="project" value="TreeGrafter"/>
</dbReference>
<evidence type="ECO:0000259" key="10">
    <source>
        <dbReference type="PROSITE" id="PS50879"/>
    </source>
</evidence>
<dbReference type="CDD" id="cd09280">
    <property type="entry name" value="RNase_HI_eukaryote_like"/>
    <property type="match status" value="1"/>
</dbReference>
<dbReference type="InterPro" id="IPR017067">
    <property type="entry name" value="RNase_H1_euk"/>
</dbReference>
<reference evidence="11" key="1">
    <citation type="journal article" date="2014" name="PLoS ONE">
        <title>Transcriptome-Based Identification of ABC Transporters in the Western Tarnished Plant Bug Lygus hesperus.</title>
        <authorList>
            <person name="Hull J.J."/>
            <person name="Chaney K."/>
            <person name="Geib S.M."/>
            <person name="Fabrick J.A."/>
            <person name="Brent C.S."/>
            <person name="Walsh D."/>
            <person name="Lavine L.C."/>
        </authorList>
    </citation>
    <scope>NUCLEOTIDE SEQUENCE</scope>
</reference>
<dbReference type="GO" id="GO:0004523">
    <property type="term" value="F:RNA-DNA hybrid ribonuclease activity"/>
    <property type="evidence" value="ECO:0007669"/>
    <property type="project" value="UniProtKB-UniRule"/>
</dbReference>
<comment type="similarity">
    <text evidence="2 8">Belongs to the RNase H family.</text>
</comment>
<dbReference type="SUPFAM" id="SSF53098">
    <property type="entry name" value="Ribonuclease H-like"/>
    <property type="match status" value="1"/>
</dbReference>
<dbReference type="GO" id="GO:0000287">
    <property type="term" value="F:magnesium ion binding"/>
    <property type="evidence" value="ECO:0007669"/>
    <property type="project" value="UniProtKB-UniRule"/>
</dbReference>
<keyword evidence="7 8" id="KW-0460">Magnesium</keyword>
<evidence type="ECO:0000256" key="4">
    <source>
        <dbReference type="ARBA" id="ARBA00022723"/>
    </source>
</evidence>
<protein>
    <recommendedName>
        <fullName evidence="8">Ribonuclease H1</fullName>
        <shortName evidence="8">RNase H1</shortName>
        <ecNumber evidence="8">3.1.26.4</ecNumber>
    </recommendedName>
</protein>
<dbReference type="InterPro" id="IPR011320">
    <property type="entry name" value="RNase_H1_N"/>
</dbReference>
<evidence type="ECO:0000256" key="9">
    <source>
        <dbReference type="SAM" id="MobiDB-lite"/>
    </source>
</evidence>
<feature type="region of interest" description="Disordered" evidence="9">
    <location>
        <begin position="166"/>
        <end position="190"/>
    </location>
</feature>
<dbReference type="AlphaFoldDB" id="A0A0A9YCY3"/>
<dbReference type="SUPFAM" id="SSF55658">
    <property type="entry name" value="L9 N-domain-like"/>
    <property type="match status" value="1"/>
</dbReference>
<dbReference type="InterPro" id="IPR037056">
    <property type="entry name" value="RNase_H1_N_sf"/>
</dbReference>
<dbReference type="Gene3D" id="3.40.970.10">
    <property type="entry name" value="Ribonuclease H1, N-terminal domain"/>
    <property type="match status" value="1"/>
</dbReference>
<evidence type="ECO:0000256" key="3">
    <source>
        <dbReference type="ARBA" id="ARBA00022722"/>
    </source>
</evidence>
<dbReference type="EMBL" id="GBHO01012662">
    <property type="protein sequence ID" value="JAG30942.1"/>
    <property type="molecule type" value="Transcribed_RNA"/>
</dbReference>
<evidence type="ECO:0000256" key="5">
    <source>
        <dbReference type="ARBA" id="ARBA00022759"/>
    </source>
</evidence>
<sequence>MFSFLLGQIPYSRLCIKLCNLNYLLIMPKYAVAVGHTPGIYDTWAECSAQVKGCKGAKFKKFNTAEEAQEFIDEHKGGRKRSYDQVDNDPMELTDPFMHFMAENLHPPSMMKVDKMSPSDGPTFAINSRLTMFEDKLNSFMDKTTKMFETLIARVAKLEGAIDQSAAADGGASKRVKTGRSDSAESIDVPEDSFKKDDKGFVIVFTDGACSSNGQQGAKAGIGVWFNDGHPLNVSAPVKGPPTNNTAEIQAARVAITQAAKAGIKRLSIHTDSKFVIDSITKWIHRWKKNDWKLKSGGPVKNRTEFVKLDDAIQLVEVVEWVYVRGHMGNVGNEKADMLAREGASQYNCTWRYADSVDGEDVEDNEENSS</sequence>
<keyword evidence="5 8" id="KW-0255">Endonuclease</keyword>
<evidence type="ECO:0000256" key="1">
    <source>
        <dbReference type="ARBA" id="ARBA00001946"/>
    </source>
</evidence>
<dbReference type="FunFam" id="3.40.970.10:FF:000001">
    <property type="entry name" value="Ribonuclease H1"/>
    <property type="match status" value="1"/>
</dbReference>
<dbReference type="InterPro" id="IPR009027">
    <property type="entry name" value="Ribosomal_bL9/RNase_H1_N"/>
</dbReference>
<reference evidence="11" key="2">
    <citation type="submission" date="2014-07" db="EMBL/GenBank/DDBJ databases">
        <authorList>
            <person name="Hull J."/>
        </authorList>
    </citation>
    <scope>NUCLEOTIDE SEQUENCE</scope>
</reference>
<evidence type="ECO:0000256" key="8">
    <source>
        <dbReference type="PIRNR" id="PIRNR036852"/>
    </source>
</evidence>
<keyword evidence="3 8" id="KW-0540">Nuclease</keyword>
<comment type="cofactor">
    <cofactor evidence="1 8">
        <name>Mg(2+)</name>
        <dbReference type="ChEBI" id="CHEBI:18420"/>
    </cofactor>
</comment>
<keyword evidence="6 8" id="KW-0378">Hydrolase</keyword>
<dbReference type="Gene3D" id="3.30.420.10">
    <property type="entry name" value="Ribonuclease H-like superfamily/Ribonuclease H"/>
    <property type="match status" value="1"/>
</dbReference>
<keyword evidence="4 8" id="KW-0479">Metal-binding</keyword>
<dbReference type="InterPro" id="IPR002156">
    <property type="entry name" value="RNaseH_domain"/>
</dbReference>
<dbReference type="PANTHER" id="PTHR10642:SF31">
    <property type="entry name" value="RIBONUCLEASE H1"/>
    <property type="match status" value="1"/>
</dbReference>
<dbReference type="Pfam" id="PF01693">
    <property type="entry name" value="Cauli_VI"/>
    <property type="match status" value="1"/>
</dbReference>
<dbReference type="GO" id="GO:0003676">
    <property type="term" value="F:nucleic acid binding"/>
    <property type="evidence" value="ECO:0007669"/>
    <property type="project" value="UniProtKB-UniRule"/>
</dbReference>
<comment type="catalytic activity">
    <reaction evidence="8">
        <text>Endonucleolytic cleavage to 5'-phosphomonoester.</text>
        <dbReference type="EC" id="3.1.26.4"/>
    </reaction>
</comment>
<dbReference type="Pfam" id="PF00075">
    <property type="entry name" value="RNase_H"/>
    <property type="match status" value="1"/>
</dbReference>
<evidence type="ECO:0000256" key="7">
    <source>
        <dbReference type="ARBA" id="ARBA00022842"/>
    </source>
</evidence>
<dbReference type="InterPro" id="IPR036397">
    <property type="entry name" value="RNaseH_sf"/>
</dbReference>
<dbReference type="EC" id="3.1.26.4" evidence="8"/>
<dbReference type="FunFam" id="3.30.420.10:FF:000115">
    <property type="entry name" value="Ribonuclease H"/>
    <property type="match status" value="1"/>
</dbReference>
<feature type="domain" description="RNase H type-1" evidence="10">
    <location>
        <begin position="198"/>
        <end position="345"/>
    </location>
</feature>
<evidence type="ECO:0000256" key="2">
    <source>
        <dbReference type="ARBA" id="ARBA00005300"/>
    </source>
</evidence>
<evidence type="ECO:0000256" key="6">
    <source>
        <dbReference type="ARBA" id="ARBA00022801"/>
    </source>
</evidence>
<organism evidence="11">
    <name type="scientific">Lygus hesperus</name>
    <name type="common">Western plant bug</name>
    <dbReference type="NCBI Taxonomy" id="30085"/>
    <lineage>
        <taxon>Eukaryota</taxon>
        <taxon>Metazoa</taxon>
        <taxon>Ecdysozoa</taxon>
        <taxon>Arthropoda</taxon>
        <taxon>Hexapoda</taxon>
        <taxon>Insecta</taxon>
        <taxon>Pterygota</taxon>
        <taxon>Neoptera</taxon>
        <taxon>Paraneoptera</taxon>
        <taxon>Hemiptera</taxon>
        <taxon>Heteroptera</taxon>
        <taxon>Panheteroptera</taxon>
        <taxon>Cimicomorpha</taxon>
        <taxon>Miridae</taxon>
        <taxon>Mirini</taxon>
        <taxon>Lygus</taxon>
    </lineage>
</organism>
<dbReference type="InterPro" id="IPR012337">
    <property type="entry name" value="RNaseH-like_sf"/>
</dbReference>
<dbReference type="PANTHER" id="PTHR10642">
    <property type="entry name" value="RIBONUCLEASE H1"/>
    <property type="match status" value="1"/>
</dbReference>
<accession>A0A0A9YCY3</accession>
<dbReference type="InterPro" id="IPR050092">
    <property type="entry name" value="RNase_H"/>
</dbReference>
<dbReference type="PROSITE" id="PS50879">
    <property type="entry name" value="RNASE_H_1"/>
    <property type="match status" value="1"/>
</dbReference>
<name>A0A0A9YCY3_LYGHE</name>